<organism evidence="9 10">
    <name type="scientific">Paenibacillus baekrokdamisoli</name>
    <dbReference type="NCBI Taxonomy" id="1712516"/>
    <lineage>
        <taxon>Bacteria</taxon>
        <taxon>Bacillati</taxon>
        <taxon>Bacillota</taxon>
        <taxon>Bacilli</taxon>
        <taxon>Bacillales</taxon>
        <taxon>Paenibacillaceae</taxon>
        <taxon>Paenibacillus</taxon>
    </lineage>
</organism>
<dbReference type="AlphaFoldDB" id="A0A3G9ITY5"/>
<comment type="similarity">
    <text evidence="2">Belongs to the CpsC/CapA family.</text>
</comment>
<feature type="transmembrane region" description="Helical" evidence="7">
    <location>
        <begin position="71"/>
        <end position="89"/>
    </location>
</feature>
<accession>A0A3G9ITY5</accession>
<feature type="domain" description="Polysaccharide chain length determinant N-terminal" evidence="8">
    <location>
        <begin position="61"/>
        <end position="145"/>
    </location>
</feature>
<name>A0A3G9ITY5_9BACL</name>
<dbReference type="PANTHER" id="PTHR32309:SF31">
    <property type="entry name" value="CAPSULAR EXOPOLYSACCHARIDE FAMILY"/>
    <property type="match status" value="1"/>
</dbReference>
<protein>
    <recommendedName>
        <fullName evidence="8">Polysaccharide chain length determinant N-terminal domain-containing protein</fullName>
    </recommendedName>
</protein>
<dbReference type="OrthoDB" id="2360475at2"/>
<dbReference type="InterPro" id="IPR050445">
    <property type="entry name" value="Bact_polysacc_biosynth/exp"/>
</dbReference>
<evidence type="ECO:0000313" key="9">
    <source>
        <dbReference type="EMBL" id="BBH21846.1"/>
    </source>
</evidence>
<evidence type="ECO:0000259" key="8">
    <source>
        <dbReference type="Pfam" id="PF02706"/>
    </source>
</evidence>
<gene>
    <name evidence="9" type="ORF">Back11_31910</name>
</gene>
<evidence type="ECO:0000256" key="1">
    <source>
        <dbReference type="ARBA" id="ARBA00004651"/>
    </source>
</evidence>
<keyword evidence="6 7" id="KW-0472">Membrane</keyword>
<dbReference type="Proteomes" id="UP000275368">
    <property type="component" value="Chromosome"/>
</dbReference>
<evidence type="ECO:0000256" key="5">
    <source>
        <dbReference type="ARBA" id="ARBA00022989"/>
    </source>
</evidence>
<evidence type="ECO:0000256" key="7">
    <source>
        <dbReference type="SAM" id="Phobius"/>
    </source>
</evidence>
<dbReference type="PANTHER" id="PTHR32309">
    <property type="entry name" value="TYROSINE-PROTEIN KINASE"/>
    <property type="match status" value="1"/>
</dbReference>
<keyword evidence="10" id="KW-1185">Reference proteome</keyword>
<proteinExistence type="inferred from homology"/>
<dbReference type="EMBL" id="AP019308">
    <property type="protein sequence ID" value="BBH21846.1"/>
    <property type="molecule type" value="Genomic_DNA"/>
</dbReference>
<dbReference type="GO" id="GO:0005886">
    <property type="term" value="C:plasma membrane"/>
    <property type="evidence" value="ECO:0007669"/>
    <property type="project" value="UniProtKB-SubCell"/>
</dbReference>
<dbReference type="Pfam" id="PF02706">
    <property type="entry name" value="Wzz"/>
    <property type="match status" value="1"/>
</dbReference>
<evidence type="ECO:0000313" key="10">
    <source>
        <dbReference type="Proteomes" id="UP000275368"/>
    </source>
</evidence>
<keyword evidence="3" id="KW-1003">Cell membrane</keyword>
<sequence>MVLVIETVRSSRILDVNSESYPPRSITSKDLIAQQDVYGLSDSEFVEELGIVNPIGFYQKLIFVLKLLKRWLILLIIFPLLCGTAAWAYSNYYVVPLFAAKSTLLVQPQNISSQNMYNSIMGNQQLIKTYEGLIKTRTIALDVSRRLDNKVTPERVLENLGVKTSNVTFLITLTYTDTNQERAVRVVNEVARSFAKNVGVFVNLDNVMIVDEAVPQKDASPVSPQIVTNTLLGFALGLLLCILLVVVVEALKGLMKLLQDAERNFKAEGRRM</sequence>
<feature type="transmembrane region" description="Helical" evidence="7">
    <location>
        <begin position="231"/>
        <end position="251"/>
    </location>
</feature>
<keyword evidence="5 7" id="KW-1133">Transmembrane helix</keyword>
<dbReference type="KEGG" id="pbk:Back11_31910"/>
<evidence type="ECO:0000256" key="2">
    <source>
        <dbReference type="ARBA" id="ARBA00006683"/>
    </source>
</evidence>
<comment type="subcellular location">
    <subcellularLocation>
        <location evidence="1">Cell membrane</location>
        <topology evidence="1">Multi-pass membrane protein</topology>
    </subcellularLocation>
</comment>
<dbReference type="InterPro" id="IPR003856">
    <property type="entry name" value="LPS_length_determ_N"/>
</dbReference>
<evidence type="ECO:0000256" key="4">
    <source>
        <dbReference type="ARBA" id="ARBA00022692"/>
    </source>
</evidence>
<evidence type="ECO:0000256" key="6">
    <source>
        <dbReference type="ARBA" id="ARBA00023136"/>
    </source>
</evidence>
<evidence type="ECO:0000256" key="3">
    <source>
        <dbReference type="ARBA" id="ARBA00022475"/>
    </source>
</evidence>
<reference evidence="9 10" key="1">
    <citation type="submission" date="2018-11" db="EMBL/GenBank/DDBJ databases">
        <title>Complete genome sequence of Paenibacillus baekrokdamisoli strain KCTC 33723.</title>
        <authorList>
            <person name="Kang S.W."/>
            <person name="Lee K.C."/>
            <person name="Kim K.K."/>
            <person name="Kim J.S."/>
            <person name="Kim D.S."/>
            <person name="Ko S.H."/>
            <person name="Yang S.H."/>
            <person name="Lee J.S."/>
        </authorList>
    </citation>
    <scope>NUCLEOTIDE SEQUENCE [LARGE SCALE GENOMIC DNA]</scope>
    <source>
        <strain evidence="9 10">KCTC 33723</strain>
    </source>
</reference>
<keyword evidence="4 7" id="KW-0812">Transmembrane</keyword>